<gene>
    <name evidence="6" type="ORF">LSAA_1599</name>
</gene>
<dbReference type="AlphaFoldDB" id="A0A7R8CHC3"/>
<name>A0A7R8CHC3_LEPSM</name>
<dbReference type="GO" id="GO:0032039">
    <property type="term" value="C:integrator complex"/>
    <property type="evidence" value="ECO:0007669"/>
    <property type="project" value="InterPro"/>
</dbReference>
<feature type="region of interest" description="Disordered" evidence="5">
    <location>
        <begin position="545"/>
        <end position="569"/>
    </location>
</feature>
<dbReference type="Proteomes" id="UP000675881">
    <property type="component" value="Chromosome 1"/>
</dbReference>
<evidence type="ECO:0000256" key="1">
    <source>
        <dbReference type="ARBA" id="ARBA00004123"/>
    </source>
</evidence>
<organism evidence="6 7">
    <name type="scientific">Lepeophtheirus salmonis</name>
    <name type="common">Salmon louse</name>
    <name type="synonym">Caligus salmonis</name>
    <dbReference type="NCBI Taxonomy" id="72036"/>
    <lineage>
        <taxon>Eukaryota</taxon>
        <taxon>Metazoa</taxon>
        <taxon>Ecdysozoa</taxon>
        <taxon>Arthropoda</taxon>
        <taxon>Crustacea</taxon>
        <taxon>Multicrustacea</taxon>
        <taxon>Hexanauplia</taxon>
        <taxon>Copepoda</taxon>
        <taxon>Siphonostomatoida</taxon>
        <taxon>Caligidae</taxon>
        <taxon>Lepeophtheirus</taxon>
    </lineage>
</organism>
<sequence length="599" mass="69149">MEIDGEDSDQSYLIQRARSAKSQREARAWMITARLMFPNDLDIQFEAYVAEKKRSEKDPRVWKELNVIIEALLQSNNDSSVKGKFSPLVVFETLPTEVQEQILHQASLNALEEKTSREGIIEYVKLTLISINHFPNSINSRCAQMLRHLLKGIWDHKGDKELLNIAVHEVCLKILSFPTLKLESSVLEDLVYLTIHDYIFESCILGSNRPSWDVVFKILQELGSRLNWTLSNNLENEPLEVSLNKVVSFSQRNKQESESIFEMYSVCLVLFLKAFSDYLEDASPHEGNETKIDSDFVLVEAFVTHEVEEGSHGGRIKRRRTTDEERRTPLITLYNDDDSEERNKRNMTDNFLHALHFYQLLHSEKELESRFTRLLETKGVSGALTNFSIDNLIYDSKYREALQVLRQLPTPVTQDEQGRFHLKMATVQYCLKDSNAAADQIIQAMACLPPASSENNKDTVYKTKKDEDTLQKPTIKNRHLHFLKYARFQPQSPESDLALGHVIVLLQYTWPCEVDLFYMIMHRILEFLEEFMWLASEQGGSVALDISPRSHNPSGSGRRVGTRGANRGEKEEFKTAIRKQVIRCHENLDKIIIDFFEPK</sequence>
<dbReference type="EMBL" id="HG994580">
    <property type="protein sequence ID" value="CAF2766245.1"/>
    <property type="molecule type" value="Genomic_DNA"/>
</dbReference>
<keyword evidence="4" id="KW-0539">Nucleus</keyword>
<evidence type="ECO:0000313" key="6">
    <source>
        <dbReference type="EMBL" id="CAF2766245.1"/>
    </source>
</evidence>
<evidence type="ECO:0000256" key="3">
    <source>
        <dbReference type="ARBA" id="ARBA00016811"/>
    </source>
</evidence>
<dbReference type="PANTHER" id="PTHR16055">
    <property type="entry name" value="INTEGRATOR COMPLEX SUBUNIT 10"/>
    <property type="match status" value="1"/>
</dbReference>
<evidence type="ECO:0000256" key="2">
    <source>
        <dbReference type="ARBA" id="ARBA00010391"/>
    </source>
</evidence>
<dbReference type="PANTHER" id="PTHR16055:SF2">
    <property type="entry name" value="INTEGRATOR COMPLEX SUBUNIT 10"/>
    <property type="match status" value="1"/>
</dbReference>
<accession>A0A7R8CHC3</accession>
<evidence type="ECO:0000256" key="5">
    <source>
        <dbReference type="SAM" id="MobiDB-lite"/>
    </source>
</evidence>
<comment type="subcellular location">
    <subcellularLocation>
        <location evidence="1">Nucleus</location>
    </subcellularLocation>
</comment>
<keyword evidence="7" id="KW-1185">Reference proteome</keyword>
<dbReference type="InterPro" id="IPR026164">
    <property type="entry name" value="Int_cplx_su10"/>
</dbReference>
<comment type="similarity">
    <text evidence="2">Belongs to the Integrator subunit 10 family.</text>
</comment>
<evidence type="ECO:0000256" key="4">
    <source>
        <dbReference type="ARBA" id="ARBA00023242"/>
    </source>
</evidence>
<evidence type="ECO:0000313" key="7">
    <source>
        <dbReference type="Proteomes" id="UP000675881"/>
    </source>
</evidence>
<protein>
    <recommendedName>
        <fullName evidence="3">Integrator complex subunit 10</fullName>
    </recommendedName>
</protein>
<dbReference type="OrthoDB" id="18145at2759"/>
<reference evidence="6" key="1">
    <citation type="submission" date="2021-02" db="EMBL/GenBank/DDBJ databases">
        <authorList>
            <person name="Bekaert M."/>
        </authorList>
    </citation>
    <scope>NUCLEOTIDE SEQUENCE</scope>
    <source>
        <strain evidence="6">IoA-00</strain>
    </source>
</reference>
<dbReference type="Pfam" id="PF21045">
    <property type="entry name" value="INT10"/>
    <property type="match status" value="2"/>
</dbReference>
<proteinExistence type="inferred from homology"/>
<dbReference type="GO" id="GO:0016180">
    <property type="term" value="P:snRNA processing"/>
    <property type="evidence" value="ECO:0007669"/>
    <property type="project" value="InterPro"/>
</dbReference>